<dbReference type="EMBL" id="GEDV01010915">
    <property type="protein sequence ID" value="JAP77642.1"/>
    <property type="molecule type" value="Transcribed_RNA"/>
</dbReference>
<feature type="signal peptide" evidence="1">
    <location>
        <begin position="1"/>
        <end position="20"/>
    </location>
</feature>
<protein>
    <submittedName>
        <fullName evidence="2">Pancreatic trypsin inhibitor</fullName>
    </submittedName>
</protein>
<sequence>MRATLLSVCLFLSVICCLRAAKIKSPAFCPLRLRDKVQVIQCTWQHLSGDLQYRLQQVMQYNQLNVPALARFICTPQATFSLRKVFTKKQIKEGIAAGMRCMRRVRTNPHVESNGFE</sequence>
<accession>A0A131YGM0</accession>
<dbReference type="AlphaFoldDB" id="A0A131YGM0"/>
<evidence type="ECO:0000256" key="1">
    <source>
        <dbReference type="SAM" id="SignalP"/>
    </source>
</evidence>
<proteinExistence type="predicted"/>
<keyword evidence="1" id="KW-0732">Signal</keyword>
<reference evidence="2" key="1">
    <citation type="journal article" date="2016" name="Ticks Tick Borne Dis.">
        <title>De novo assembly and annotation of the salivary gland transcriptome of Rhipicephalus appendiculatus male and female ticks during blood feeding.</title>
        <authorList>
            <person name="de Castro M.H."/>
            <person name="de Klerk D."/>
            <person name="Pienaar R."/>
            <person name="Latif A.A."/>
            <person name="Rees D.J."/>
            <person name="Mans B.J."/>
        </authorList>
    </citation>
    <scope>NUCLEOTIDE SEQUENCE</scope>
    <source>
        <tissue evidence="2">Salivary glands</tissue>
    </source>
</reference>
<name>A0A131YGM0_RHIAP</name>
<organism evidence="2">
    <name type="scientific">Rhipicephalus appendiculatus</name>
    <name type="common">Brown ear tick</name>
    <dbReference type="NCBI Taxonomy" id="34631"/>
    <lineage>
        <taxon>Eukaryota</taxon>
        <taxon>Metazoa</taxon>
        <taxon>Ecdysozoa</taxon>
        <taxon>Arthropoda</taxon>
        <taxon>Chelicerata</taxon>
        <taxon>Arachnida</taxon>
        <taxon>Acari</taxon>
        <taxon>Parasitiformes</taxon>
        <taxon>Ixodida</taxon>
        <taxon>Ixodoidea</taxon>
        <taxon>Ixodidae</taxon>
        <taxon>Rhipicephalinae</taxon>
        <taxon>Rhipicephalus</taxon>
        <taxon>Rhipicephalus</taxon>
    </lineage>
</organism>
<feature type="chain" id="PRO_5007285179" evidence="1">
    <location>
        <begin position="21"/>
        <end position="117"/>
    </location>
</feature>
<evidence type="ECO:0000313" key="2">
    <source>
        <dbReference type="EMBL" id="JAP77642.1"/>
    </source>
</evidence>